<accession>A0ABW0HSX1</accession>
<evidence type="ECO:0000313" key="1">
    <source>
        <dbReference type="EMBL" id="MFC5404218.1"/>
    </source>
</evidence>
<keyword evidence="2" id="KW-1185">Reference proteome</keyword>
<dbReference type="Proteomes" id="UP001596113">
    <property type="component" value="Unassembled WGS sequence"/>
</dbReference>
<dbReference type="RefSeq" id="WP_378134277.1">
    <property type="nucleotide sequence ID" value="NZ_JBHSMI010000025.1"/>
</dbReference>
<evidence type="ECO:0000313" key="2">
    <source>
        <dbReference type="Proteomes" id="UP001596113"/>
    </source>
</evidence>
<protein>
    <submittedName>
        <fullName evidence="1">Uncharacterized protein</fullName>
    </submittedName>
</protein>
<dbReference type="EMBL" id="JBHSMI010000025">
    <property type="protein sequence ID" value="MFC5404218.1"/>
    <property type="molecule type" value="Genomic_DNA"/>
</dbReference>
<reference evidence="2" key="1">
    <citation type="journal article" date="2019" name="Int. J. Syst. Evol. Microbiol.">
        <title>The Global Catalogue of Microorganisms (GCM) 10K type strain sequencing project: providing services to taxonomists for standard genome sequencing and annotation.</title>
        <authorList>
            <consortium name="The Broad Institute Genomics Platform"/>
            <consortium name="The Broad Institute Genome Sequencing Center for Infectious Disease"/>
            <person name="Wu L."/>
            <person name="Ma J."/>
        </authorList>
    </citation>
    <scope>NUCLEOTIDE SEQUENCE [LARGE SCALE GENOMIC DNA]</scope>
    <source>
        <strain evidence="2">CGMCC 1.18575</strain>
    </source>
</reference>
<name>A0ABW0HSX1_9BACL</name>
<organism evidence="1 2">
    <name type="scientific">Cohnella soli</name>
    <dbReference type="NCBI Taxonomy" id="425005"/>
    <lineage>
        <taxon>Bacteria</taxon>
        <taxon>Bacillati</taxon>
        <taxon>Bacillota</taxon>
        <taxon>Bacilli</taxon>
        <taxon>Bacillales</taxon>
        <taxon>Paenibacillaceae</taxon>
        <taxon>Cohnella</taxon>
    </lineage>
</organism>
<comment type="caution">
    <text evidence="1">The sequence shown here is derived from an EMBL/GenBank/DDBJ whole genome shotgun (WGS) entry which is preliminary data.</text>
</comment>
<sequence>MVIADESKRLRQSIKGSPGVSEQTVDRLHIESVEPSKEALVHFRHWEAEFVLMTVSK</sequence>
<gene>
    <name evidence="1" type="ORF">ACFPOF_15855</name>
</gene>
<proteinExistence type="predicted"/>